<dbReference type="InterPro" id="IPR036021">
    <property type="entry name" value="Tungsten_al_ferr_oxy-like_C"/>
</dbReference>
<evidence type="ECO:0000259" key="1">
    <source>
        <dbReference type="Pfam" id="PF01314"/>
    </source>
</evidence>
<keyword evidence="3" id="KW-1185">Reference proteome</keyword>
<protein>
    <recommendedName>
        <fullName evidence="1">Aldehyde ferredoxin oxidoreductase C-terminal domain-containing protein</fullName>
    </recommendedName>
</protein>
<reference evidence="2 3" key="1">
    <citation type="journal article" date="2014" name="Nature">
        <title>An environmental bacterial taxon with a large and distinct metabolic repertoire.</title>
        <authorList>
            <person name="Wilson M.C."/>
            <person name="Mori T."/>
            <person name="Ruckert C."/>
            <person name="Uria A.R."/>
            <person name="Helf M.J."/>
            <person name="Takada K."/>
            <person name="Gernert C."/>
            <person name="Steffens U.A."/>
            <person name="Heycke N."/>
            <person name="Schmitt S."/>
            <person name="Rinke C."/>
            <person name="Helfrich E.J."/>
            <person name="Brachmann A.O."/>
            <person name="Gurgui C."/>
            <person name="Wakimoto T."/>
            <person name="Kracht M."/>
            <person name="Crusemann M."/>
            <person name="Hentschel U."/>
            <person name="Abe I."/>
            <person name="Matsunaga S."/>
            <person name="Kalinowski J."/>
            <person name="Takeyama H."/>
            <person name="Piel J."/>
        </authorList>
    </citation>
    <scope>NUCLEOTIDE SEQUENCE [LARGE SCALE GENOMIC DNA]</scope>
    <source>
        <strain evidence="3">TSY1</strain>
    </source>
</reference>
<dbReference type="PANTHER" id="PTHR30038:SF0">
    <property type="entry name" value="TUNGSTEN-CONTAINING ALDEHYDE FERREDOXIN OXIDOREDUCTASE"/>
    <property type="match status" value="1"/>
</dbReference>
<proteinExistence type="predicted"/>
<dbReference type="Pfam" id="PF01314">
    <property type="entry name" value="AFOR_C"/>
    <property type="match status" value="1"/>
</dbReference>
<dbReference type="SUPFAM" id="SSF48310">
    <property type="entry name" value="Aldehyde ferredoxin oxidoreductase, C-terminal domains"/>
    <property type="match status" value="1"/>
</dbReference>
<dbReference type="HOGENOM" id="CLU_971458_0_0_7"/>
<feature type="domain" description="Aldehyde ferredoxin oxidoreductase C-terminal" evidence="1">
    <location>
        <begin position="2"/>
        <end position="287"/>
    </location>
</feature>
<dbReference type="Gene3D" id="1.10.569.10">
    <property type="entry name" value="Aldehyde Ferredoxin Oxidoreductase Protein, subunit A, domain 2"/>
    <property type="match status" value="1"/>
</dbReference>
<dbReference type="Proteomes" id="UP000019141">
    <property type="component" value="Unassembled WGS sequence"/>
</dbReference>
<feature type="non-terminal residue" evidence="2">
    <location>
        <position position="1"/>
    </location>
</feature>
<dbReference type="InterPro" id="IPR013984">
    <property type="entry name" value="Ald_Fedxn_OxRdtase_dom2"/>
</dbReference>
<dbReference type="InterPro" id="IPR051919">
    <property type="entry name" value="W-dependent_AOR"/>
</dbReference>
<gene>
    <name evidence="2" type="ORF">ETSY1_33630</name>
</gene>
<accession>W4L9M2</accession>
<sequence length="287" mass="31827">IKNYTTNVVPEDVDMDKWTAQGLRHGFDHRGHQCNACGMHHCHTQVLPSGPHAGEIVDEPEYEGWSGAGWATGCTDPVATAWLNTQVDRACVDINEFGWLIGWVMECQEKGYITKEQLGGLEVKWGDAEAANQLLQMIIRREGFGDILAEGVKRASEHVGGEAADCAIYTMKGDTPRGHDHRARWEEMLDTCTGSSATLDSGPPVLPQELGLPARINPFDPAAVARQVAGTRGRRHFEDSLGTCIFTTRTRIEWICRALNAATGWNYTLEEAMRFGRRTVTLLRCFN</sequence>
<name>W4L9M2_ENTF1</name>
<dbReference type="GO" id="GO:0009055">
    <property type="term" value="F:electron transfer activity"/>
    <property type="evidence" value="ECO:0007669"/>
    <property type="project" value="InterPro"/>
</dbReference>
<dbReference type="GO" id="GO:0051536">
    <property type="term" value="F:iron-sulfur cluster binding"/>
    <property type="evidence" value="ECO:0007669"/>
    <property type="project" value="InterPro"/>
</dbReference>
<dbReference type="EMBL" id="AZHW01001018">
    <property type="protein sequence ID" value="ETW94722.1"/>
    <property type="molecule type" value="Genomic_DNA"/>
</dbReference>
<feature type="non-terminal residue" evidence="2">
    <location>
        <position position="287"/>
    </location>
</feature>
<comment type="caution">
    <text evidence="2">The sequence shown here is derived from an EMBL/GenBank/DDBJ whole genome shotgun (WGS) entry which is preliminary data.</text>
</comment>
<dbReference type="PANTHER" id="PTHR30038">
    <property type="entry name" value="ALDEHYDE FERREDOXIN OXIDOREDUCTASE"/>
    <property type="match status" value="1"/>
</dbReference>
<dbReference type="AlphaFoldDB" id="W4L9M2"/>
<dbReference type="GO" id="GO:0016625">
    <property type="term" value="F:oxidoreductase activity, acting on the aldehyde or oxo group of donors, iron-sulfur protein as acceptor"/>
    <property type="evidence" value="ECO:0007669"/>
    <property type="project" value="InterPro"/>
</dbReference>
<dbReference type="InterPro" id="IPR001203">
    <property type="entry name" value="OxRdtase_Ald_Fedxn_C"/>
</dbReference>
<evidence type="ECO:0000313" key="3">
    <source>
        <dbReference type="Proteomes" id="UP000019141"/>
    </source>
</evidence>
<evidence type="ECO:0000313" key="2">
    <source>
        <dbReference type="EMBL" id="ETW94722.1"/>
    </source>
</evidence>
<organism evidence="2 3">
    <name type="scientific">Entotheonella factor</name>
    <dbReference type="NCBI Taxonomy" id="1429438"/>
    <lineage>
        <taxon>Bacteria</taxon>
        <taxon>Pseudomonadati</taxon>
        <taxon>Nitrospinota/Tectimicrobiota group</taxon>
        <taxon>Candidatus Tectimicrobiota</taxon>
        <taxon>Candidatus Entotheonellia</taxon>
        <taxon>Candidatus Entotheonellales</taxon>
        <taxon>Candidatus Entotheonellaceae</taxon>
        <taxon>Candidatus Entotheonella</taxon>
    </lineage>
</organism>